<dbReference type="EMBL" id="JBHRSL010000027">
    <property type="protein sequence ID" value="MFC3053485.1"/>
    <property type="molecule type" value="Genomic_DNA"/>
</dbReference>
<evidence type="ECO:0000313" key="3">
    <source>
        <dbReference type="Proteomes" id="UP001595444"/>
    </source>
</evidence>
<accession>A0ABV7D9B4</accession>
<comment type="caution">
    <text evidence="2">The sequence shown here is derived from an EMBL/GenBank/DDBJ whole genome shotgun (WGS) entry which is preliminary data.</text>
</comment>
<dbReference type="Pfam" id="PF13466">
    <property type="entry name" value="STAS_2"/>
    <property type="match status" value="1"/>
</dbReference>
<evidence type="ECO:0000259" key="1">
    <source>
        <dbReference type="PROSITE" id="PS50801"/>
    </source>
</evidence>
<organism evidence="2 3">
    <name type="scientific">Kordiimonas pumila</name>
    <dbReference type="NCBI Taxonomy" id="2161677"/>
    <lineage>
        <taxon>Bacteria</taxon>
        <taxon>Pseudomonadati</taxon>
        <taxon>Pseudomonadota</taxon>
        <taxon>Alphaproteobacteria</taxon>
        <taxon>Kordiimonadales</taxon>
        <taxon>Kordiimonadaceae</taxon>
        <taxon>Kordiimonas</taxon>
    </lineage>
</organism>
<dbReference type="SUPFAM" id="SSF52091">
    <property type="entry name" value="SpoIIaa-like"/>
    <property type="match status" value="1"/>
</dbReference>
<dbReference type="PROSITE" id="PS50801">
    <property type="entry name" value="STAS"/>
    <property type="match status" value="1"/>
</dbReference>
<evidence type="ECO:0000313" key="2">
    <source>
        <dbReference type="EMBL" id="MFC3053485.1"/>
    </source>
</evidence>
<proteinExistence type="predicted"/>
<name>A0ABV7D9B4_9PROT</name>
<sequence length="90" mass="10067">MEYQVKTSTKGLLIELHGNLVFEHYRDFKNILSLMKEEKSGVELSLAKLQNMDSAGAGLLKLAKDQAQEQNISFSIVDVPDALRVFVSLI</sequence>
<dbReference type="InterPro" id="IPR058548">
    <property type="entry name" value="MlaB-like_STAS"/>
</dbReference>
<dbReference type="Proteomes" id="UP001595444">
    <property type="component" value="Unassembled WGS sequence"/>
</dbReference>
<dbReference type="InterPro" id="IPR002645">
    <property type="entry name" value="STAS_dom"/>
</dbReference>
<dbReference type="RefSeq" id="WP_194215566.1">
    <property type="nucleotide sequence ID" value="NZ_CP061205.1"/>
</dbReference>
<protein>
    <submittedName>
        <fullName evidence="2">Lipid asymmetry maintenance protein MlaB</fullName>
    </submittedName>
</protein>
<dbReference type="Gene3D" id="3.30.750.24">
    <property type="entry name" value="STAS domain"/>
    <property type="match status" value="1"/>
</dbReference>
<reference evidence="3" key="1">
    <citation type="journal article" date="2019" name="Int. J. Syst. Evol. Microbiol.">
        <title>The Global Catalogue of Microorganisms (GCM) 10K type strain sequencing project: providing services to taxonomists for standard genome sequencing and annotation.</title>
        <authorList>
            <consortium name="The Broad Institute Genomics Platform"/>
            <consortium name="The Broad Institute Genome Sequencing Center for Infectious Disease"/>
            <person name="Wu L."/>
            <person name="Ma J."/>
        </authorList>
    </citation>
    <scope>NUCLEOTIDE SEQUENCE [LARGE SCALE GENOMIC DNA]</scope>
    <source>
        <strain evidence="3">KCTC 62164</strain>
    </source>
</reference>
<dbReference type="InterPro" id="IPR036513">
    <property type="entry name" value="STAS_dom_sf"/>
</dbReference>
<keyword evidence="3" id="KW-1185">Reference proteome</keyword>
<gene>
    <name evidence="2" type="ORF">ACFOKA_16420</name>
</gene>
<feature type="domain" description="STAS" evidence="1">
    <location>
        <begin position="1"/>
        <end position="90"/>
    </location>
</feature>